<feature type="transmembrane region" description="Helical" evidence="1">
    <location>
        <begin position="45"/>
        <end position="71"/>
    </location>
</feature>
<keyword evidence="1" id="KW-1133">Transmembrane helix</keyword>
<reference evidence="3 4" key="1">
    <citation type="journal article" date="2016" name="Nat. Commun.">
        <title>Thousands of microbial genomes shed light on interconnected biogeochemical processes in an aquifer system.</title>
        <authorList>
            <person name="Anantharaman K."/>
            <person name="Brown C.T."/>
            <person name="Hug L.A."/>
            <person name="Sharon I."/>
            <person name="Castelle C.J."/>
            <person name="Probst A.J."/>
            <person name="Thomas B.C."/>
            <person name="Singh A."/>
            <person name="Wilkins M.J."/>
            <person name="Karaoz U."/>
            <person name="Brodie E.L."/>
            <person name="Williams K.H."/>
            <person name="Hubbard S.S."/>
            <person name="Banfield J.F."/>
        </authorList>
    </citation>
    <scope>NUCLEOTIDE SEQUENCE [LARGE SCALE GENOMIC DNA]</scope>
</reference>
<sequence>MPRTPTRRKKIETERQIESKLENIYQDSSGDIPNMKQIERRGSHTGFVIATFGLFFMAAAAGAAWLGFFLFSPSQKFSEANIVIGFVPPTQIVNGVEQDYSLTLTNNGSLALANTKASLKLPENFVIVHSKPNAINDRGDSWKLGALDGGENKTVAITAVYAAPKETRTTVRAYIDYRPSNFNSDFEKVVDTNLVVATDSIELSSDKKILTDGKHEISVKYKNISDQKIAGGSIRVSVGAGFKLVKSTPTAKPVSTSLVFEVPELAAGQSGTVTLSGSFNQSANPPESIEVAFERTFGATTLVLARAGLANDKIDQPAATTKPLTIAANGAEEISVKTGDAVKMTVTYKNNSAKTIKNIVLVMTGDTPSVKGKSAFDFTKLETVGDPDVVGKQISPEIREAKVTWHPEKIPTLRELAPGQSVTIEATITLKQIEEILKQASATFVASLSADGDVLQLSDPVIVKILQ</sequence>
<dbReference type="Pfam" id="PF01345">
    <property type="entry name" value="DUF11"/>
    <property type="match status" value="1"/>
</dbReference>
<protein>
    <recommendedName>
        <fullName evidence="2">DUF11 domain-containing protein</fullName>
    </recommendedName>
</protein>
<organism evidence="3 4">
    <name type="scientific">Candidatus Magasanikbacteria bacterium RIFCSPHIGHO2_01_FULL_50_8</name>
    <dbReference type="NCBI Taxonomy" id="1798674"/>
    <lineage>
        <taxon>Bacteria</taxon>
        <taxon>Candidatus Magasanikiibacteriota</taxon>
    </lineage>
</organism>
<gene>
    <name evidence="3" type="ORF">A2848_00950</name>
</gene>
<dbReference type="Proteomes" id="UP000176329">
    <property type="component" value="Unassembled WGS sequence"/>
</dbReference>
<proteinExistence type="predicted"/>
<evidence type="ECO:0000259" key="2">
    <source>
        <dbReference type="Pfam" id="PF01345"/>
    </source>
</evidence>
<accession>A0A1F6LUC8</accession>
<dbReference type="InterPro" id="IPR001434">
    <property type="entry name" value="OmcB-like_DUF11"/>
</dbReference>
<evidence type="ECO:0000256" key="1">
    <source>
        <dbReference type="SAM" id="Phobius"/>
    </source>
</evidence>
<dbReference type="EMBL" id="MFPV01000008">
    <property type="protein sequence ID" value="OGH63010.1"/>
    <property type="molecule type" value="Genomic_DNA"/>
</dbReference>
<evidence type="ECO:0000313" key="4">
    <source>
        <dbReference type="Proteomes" id="UP000176329"/>
    </source>
</evidence>
<comment type="caution">
    <text evidence="3">The sequence shown here is derived from an EMBL/GenBank/DDBJ whole genome shotgun (WGS) entry which is preliminary data.</text>
</comment>
<keyword evidence="1" id="KW-0472">Membrane</keyword>
<feature type="domain" description="DUF11" evidence="2">
    <location>
        <begin position="89"/>
        <end position="171"/>
    </location>
</feature>
<dbReference type="AlphaFoldDB" id="A0A1F6LUC8"/>
<evidence type="ECO:0000313" key="3">
    <source>
        <dbReference type="EMBL" id="OGH63010.1"/>
    </source>
</evidence>
<name>A0A1F6LUC8_9BACT</name>
<keyword evidence="1" id="KW-0812">Transmembrane</keyword>